<keyword evidence="5 18" id="KW-0121">Carboxypeptidase</keyword>
<keyword evidence="8 18" id="KW-0378">Hydrolase</keyword>
<dbReference type="Pfam" id="PF03717">
    <property type="entry name" value="PBP_dimer"/>
    <property type="match status" value="1"/>
</dbReference>
<dbReference type="NCBIfam" id="TIGR03423">
    <property type="entry name" value="pbp2_mrdA"/>
    <property type="match status" value="1"/>
</dbReference>
<dbReference type="EC" id="3.4.16.4" evidence="18"/>
<keyword evidence="11 15" id="KW-1133">Transmembrane helix</keyword>
<keyword evidence="6" id="KW-0645">Protease</keyword>
<keyword evidence="13" id="KW-0961">Cell wall biogenesis/degradation</keyword>
<dbReference type="Gene3D" id="3.40.710.10">
    <property type="entry name" value="DD-peptidase/beta-lactamase superfamily"/>
    <property type="match status" value="1"/>
</dbReference>
<dbReference type="InterPro" id="IPR005311">
    <property type="entry name" value="PBP_dimer"/>
</dbReference>
<dbReference type="Proteomes" id="UP001597545">
    <property type="component" value="Unassembled WGS sequence"/>
</dbReference>
<protein>
    <submittedName>
        <fullName evidence="18">Penicillin-binding protein 2</fullName>
        <ecNumber evidence="18">3.4.16.4</ecNumber>
    </submittedName>
</protein>
<feature type="region of interest" description="Disordered" evidence="14">
    <location>
        <begin position="612"/>
        <end position="656"/>
    </location>
</feature>
<feature type="transmembrane region" description="Helical" evidence="15">
    <location>
        <begin position="9"/>
        <end position="28"/>
    </location>
</feature>
<reference evidence="19" key="1">
    <citation type="journal article" date="2019" name="Int. J. Syst. Evol. Microbiol.">
        <title>The Global Catalogue of Microorganisms (GCM) 10K type strain sequencing project: providing services to taxonomists for standard genome sequencing and annotation.</title>
        <authorList>
            <consortium name="The Broad Institute Genomics Platform"/>
            <consortium name="The Broad Institute Genome Sequencing Center for Infectious Disease"/>
            <person name="Wu L."/>
            <person name="Ma J."/>
        </authorList>
    </citation>
    <scope>NUCLEOTIDE SEQUENCE [LARGE SCALE GENOMIC DNA]</scope>
    <source>
        <strain evidence="19">KCTC 42662</strain>
    </source>
</reference>
<keyword evidence="19" id="KW-1185">Reference proteome</keyword>
<feature type="domain" description="Penicillin-binding protein transpeptidase" evidence="16">
    <location>
        <begin position="253"/>
        <end position="582"/>
    </location>
</feature>
<evidence type="ECO:0000256" key="2">
    <source>
        <dbReference type="ARBA" id="ARBA00004236"/>
    </source>
</evidence>
<evidence type="ECO:0000256" key="5">
    <source>
        <dbReference type="ARBA" id="ARBA00022645"/>
    </source>
</evidence>
<keyword evidence="10" id="KW-0573">Peptidoglycan synthesis</keyword>
<evidence type="ECO:0000256" key="13">
    <source>
        <dbReference type="ARBA" id="ARBA00023316"/>
    </source>
</evidence>
<evidence type="ECO:0000313" key="19">
    <source>
        <dbReference type="Proteomes" id="UP001597545"/>
    </source>
</evidence>
<keyword evidence="4" id="KW-0997">Cell inner membrane</keyword>
<dbReference type="SUPFAM" id="SSF56519">
    <property type="entry name" value="Penicillin binding protein dimerisation domain"/>
    <property type="match status" value="1"/>
</dbReference>
<evidence type="ECO:0000256" key="3">
    <source>
        <dbReference type="ARBA" id="ARBA00022475"/>
    </source>
</evidence>
<dbReference type="InterPro" id="IPR036138">
    <property type="entry name" value="PBP_dimer_sf"/>
</dbReference>
<evidence type="ECO:0000259" key="17">
    <source>
        <dbReference type="Pfam" id="PF03717"/>
    </source>
</evidence>
<accession>A0ABW5KHT6</accession>
<proteinExistence type="predicted"/>
<evidence type="ECO:0000259" key="16">
    <source>
        <dbReference type="Pfam" id="PF00905"/>
    </source>
</evidence>
<keyword evidence="3" id="KW-1003">Cell membrane</keyword>
<evidence type="ECO:0000256" key="12">
    <source>
        <dbReference type="ARBA" id="ARBA00023136"/>
    </source>
</evidence>
<evidence type="ECO:0000256" key="9">
    <source>
        <dbReference type="ARBA" id="ARBA00022960"/>
    </source>
</evidence>
<dbReference type="PANTHER" id="PTHR30627:SF2">
    <property type="entry name" value="PEPTIDOGLYCAN D,D-TRANSPEPTIDASE MRDA"/>
    <property type="match status" value="1"/>
</dbReference>
<comment type="caution">
    <text evidence="18">The sequence shown here is derived from an EMBL/GenBank/DDBJ whole genome shotgun (WGS) entry which is preliminary data.</text>
</comment>
<dbReference type="PANTHER" id="PTHR30627">
    <property type="entry name" value="PEPTIDOGLYCAN D,D-TRANSPEPTIDASE"/>
    <property type="match status" value="1"/>
</dbReference>
<evidence type="ECO:0000256" key="11">
    <source>
        <dbReference type="ARBA" id="ARBA00022989"/>
    </source>
</evidence>
<keyword evidence="12 15" id="KW-0472">Membrane</keyword>
<evidence type="ECO:0000256" key="8">
    <source>
        <dbReference type="ARBA" id="ARBA00022801"/>
    </source>
</evidence>
<evidence type="ECO:0000256" key="1">
    <source>
        <dbReference type="ARBA" id="ARBA00004167"/>
    </source>
</evidence>
<dbReference type="SUPFAM" id="SSF56601">
    <property type="entry name" value="beta-lactamase/transpeptidase-like"/>
    <property type="match status" value="1"/>
</dbReference>
<evidence type="ECO:0000256" key="10">
    <source>
        <dbReference type="ARBA" id="ARBA00022984"/>
    </source>
</evidence>
<gene>
    <name evidence="18" type="primary">mrdA</name>
    <name evidence="18" type="ORF">ACFSR5_09075</name>
</gene>
<dbReference type="InterPro" id="IPR050515">
    <property type="entry name" value="Beta-lactam/transpept"/>
</dbReference>
<name>A0ABW5KHT6_9SPHI</name>
<dbReference type="InterPro" id="IPR012338">
    <property type="entry name" value="Beta-lactam/transpept-like"/>
</dbReference>
<evidence type="ECO:0000256" key="14">
    <source>
        <dbReference type="SAM" id="MobiDB-lite"/>
    </source>
</evidence>
<keyword evidence="7 15" id="KW-0812">Transmembrane</keyword>
<dbReference type="Gene3D" id="3.90.1310.10">
    <property type="entry name" value="Penicillin-binding protein 2a (Domain 2)"/>
    <property type="match status" value="1"/>
</dbReference>
<evidence type="ECO:0000256" key="7">
    <source>
        <dbReference type="ARBA" id="ARBA00022692"/>
    </source>
</evidence>
<dbReference type="Pfam" id="PF00905">
    <property type="entry name" value="Transpeptidase"/>
    <property type="match status" value="1"/>
</dbReference>
<dbReference type="InterPro" id="IPR017790">
    <property type="entry name" value="Penicillin-binding_protein_2"/>
</dbReference>
<dbReference type="RefSeq" id="WP_380902890.1">
    <property type="nucleotide sequence ID" value="NZ_JBHUEG010000007.1"/>
</dbReference>
<evidence type="ECO:0000256" key="4">
    <source>
        <dbReference type="ARBA" id="ARBA00022519"/>
    </source>
</evidence>
<comment type="subcellular location">
    <subcellularLocation>
        <location evidence="2">Cell membrane</location>
    </subcellularLocation>
    <subcellularLocation>
        <location evidence="1">Membrane</location>
        <topology evidence="1">Single-pass membrane protein</topology>
    </subcellularLocation>
</comment>
<dbReference type="GO" id="GO:0009002">
    <property type="term" value="F:serine-type D-Ala-D-Ala carboxypeptidase activity"/>
    <property type="evidence" value="ECO:0007669"/>
    <property type="project" value="UniProtKB-EC"/>
</dbReference>
<sequence>MNSFFARKFVIQGIFITIALVIIIRLFYLQIIDESYLLSANNNVLRKVVVYPARGVIFDRNGQVLVQNEPVYDLLVTPREAKDIDTTLLCQLIDIDLPGYKTRMDKARAHSPYRASIFEKQLSSATYAQLQEHLYKFRGFYVQNRTVRSYPDSIAPQLLGYIQEVNDRDIERSNGFYRPGDYIGAAGIERSYEDLLRGQRGVKNQMVDALNRPKGVFMEGKYDTLAVSGEGLISTIDRELQVLAEKLMKGKMGSVVAIEPSTGEILTFVSAPSYDPNMMVGRERGNNYMKLLNDETRPMFIRPIQASYPPGSVFKVVAALTAQQDGLIDQHTAFFCPGGYRYGGGRAIMRCTHVHGSTDLIRSIQGSCNTYYGYTYARMIDSRGMSGPRAYDLWRAGLLKFGLGTKLGIDLPGEKPGLVPTSDFYTKRYGSDKWRSGFNISLSIGQGELGITPLQMANIMAIVANRGFYYRPHLVKGIGEKKIIKEEFIEKISAGVDAKYYEPVIEGMSRVVNMPGGTAYSVRIPGIEMCGKTGTAQNPHGENHAVFFAFAPRENPKIAIAVFVENAGYGGTWAGPIANMLVEKYIKDTISLPKYIQDRIYNANFIPKPTKKETITKDTTTQKKAPSKRALQTSQTLPPQKKEYYVHHSQLTNRHE</sequence>
<evidence type="ECO:0000313" key="18">
    <source>
        <dbReference type="EMBL" id="MFD2547794.1"/>
    </source>
</evidence>
<keyword evidence="9" id="KW-0133">Cell shape</keyword>
<evidence type="ECO:0000256" key="15">
    <source>
        <dbReference type="SAM" id="Phobius"/>
    </source>
</evidence>
<feature type="domain" description="Penicillin-binding protein dimerisation" evidence="17">
    <location>
        <begin position="51"/>
        <end position="213"/>
    </location>
</feature>
<dbReference type="InterPro" id="IPR001460">
    <property type="entry name" value="PCN-bd_Tpept"/>
</dbReference>
<evidence type="ECO:0000256" key="6">
    <source>
        <dbReference type="ARBA" id="ARBA00022670"/>
    </source>
</evidence>
<dbReference type="Gene3D" id="3.30.1390.30">
    <property type="entry name" value="Penicillin-binding protein 2a, domain 3"/>
    <property type="match status" value="1"/>
</dbReference>
<dbReference type="EMBL" id="JBHULR010000003">
    <property type="protein sequence ID" value="MFD2547794.1"/>
    <property type="molecule type" value="Genomic_DNA"/>
</dbReference>
<organism evidence="18 19">
    <name type="scientific">Sphingobacterium suaedae</name>
    <dbReference type="NCBI Taxonomy" id="1686402"/>
    <lineage>
        <taxon>Bacteria</taxon>
        <taxon>Pseudomonadati</taxon>
        <taxon>Bacteroidota</taxon>
        <taxon>Sphingobacteriia</taxon>
        <taxon>Sphingobacteriales</taxon>
        <taxon>Sphingobacteriaceae</taxon>
        <taxon>Sphingobacterium</taxon>
    </lineage>
</organism>